<protein>
    <recommendedName>
        <fullName evidence="1">F-box domain-containing protein</fullName>
    </recommendedName>
</protein>
<dbReference type="SUPFAM" id="SSF81383">
    <property type="entry name" value="F-box domain"/>
    <property type="match status" value="1"/>
</dbReference>
<dbReference type="Gene3D" id="3.80.10.10">
    <property type="entry name" value="Ribonuclease Inhibitor"/>
    <property type="match status" value="1"/>
</dbReference>
<evidence type="ECO:0000259" key="1">
    <source>
        <dbReference type="Pfam" id="PF00646"/>
    </source>
</evidence>
<dbReference type="VEuPathDB" id="AmoebaDB:NAEGRDRAFT_54100"/>
<feature type="domain" description="F-box" evidence="1">
    <location>
        <begin position="67"/>
        <end position="107"/>
    </location>
</feature>
<name>D2W242_NAEGR</name>
<proteinExistence type="predicted"/>
<dbReference type="InParanoid" id="D2W242"/>
<evidence type="ECO:0000313" key="2">
    <source>
        <dbReference type="EMBL" id="EFC36918.1"/>
    </source>
</evidence>
<sequence length="483" mass="55519">MVTDIESVLFDEMTSVNSQLISLASKVKLVDNRYFVNNSGMIDEFIENIHEFLKQVDIHRRKVSSEQLNSDNLFHIYQFLDLKNLVHCCQLVCKSWKQTLNRVNFTVKVDKSKTMIGQLVKSSLITNVTSLRMQHPTSDMFKSLSSCKKLQNLKTLDLNYSRLGKTAVKYLAKCQMPNLTELKLNNASNFTEIEAKELFHSSSLLSNIKKLEIQHEMSKEFIEILSNSKYLKNLSHLNLKSLKMETGNYGLDLCLKDKNDLERLEIRRFNLTNYPKLLTDGSFMNLTFLDIAHCSISNRELGDLLVSPNLPKLATLHASCSSTDNSIIELPTDIHTRSSLTDLNFSNIASFPSLANYCTNLLKLTIIIPSIEKKSSNALIDLISSPNLSNLKRLDISCWDEIFEILFTSPNFTKLEELHSYPTDFRNTEELLTTELILNCKTLINLRLFQWYGMRQVTSEEGEEAFFKNPTFSKLNFDYQEFN</sequence>
<reference evidence="2 3" key="1">
    <citation type="journal article" date="2010" name="Cell">
        <title>The genome of Naegleria gruberi illuminates early eukaryotic versatility.</title>
        <authorList>
            <person name="Fritz-Laylin L.K."/>
            <person name="Prochnik S.E."/>
            <person name="Ginger M.L."/>
            <person name="Dacks J.B."/>
            <person name="Carpenter M.L."/>
            <person name="Field M.C."/>
            <person name="Kuo A."/>
            <person name="Paredez A."/>
            <person name="Chapman J."/>
            <person name="Pham J."/>
            <person name="Shu S."/>
            <person name="Neupane R."/>
            <person name="Cipriano M."/>
            <person name="Mancuso J."/>
            <person name="Tu H."/>
            <person name="Salamov A."/>
            <person name="Lindquist E."/>
            <person name="Shapiro H."/>
            <person name="Lucas S."/>
            <person name="Grigoriev I.V."/>
            <person name="Cande W.Z."/>
            <person name="Fulton C."/>
            <person name="Rokhsar D.S."/>
            <person name="Dawson S.C."/>
        </authorList>
    </citation>
    <scope>NUCLEOTIDE SEQUENCE [LARGE SCALE GENOMIC DNA]</scope>
    <source>
        <strain evidence="2 3">NEG-M</strain>
    </source>
</reference>
<organism evidence="3">
    <name type="scientific">Naegleria gruberi</name>
    <name type="common">Amoeba</name>
    <dbReference type="NCBI Taxonomy" id="5762"/>
    <lineage>
        <taxon>Eukaryota</taxon>
        <taxon>Discoba</taxon>
        <taxon>Heterolobosea</taxon>
        <taxon>Tetramitia</taxon>
        <taxon>Eutetramitia</taxon>
        <taxon>Vahlkampfiidae</taxon>
        <taxon>Naegleria</taxon>
    </lineage>
</organism>
<evidence type="ECO:0000313" key="3">
    <source>
        <dbReference type="Proteomes" id="UP000006671"/>
    </source>
</evidence>
<dbReference type="SUPFAM" id="SSF52047">
    <property type="entry name" value="RNI-like"/>
    <property type="match status" value="1"/>
</dbReference>
<dbReference type="InterPro" id="IPR001810">
    <property type="entry name" value="F-box_dom"/>
</dbReference>
<dbReference type="InterPro" id="IPR032675">
    <property type="entry name" value="LRR_dom_sf"/>
</dbReference>
<dbReference type="Pfam" id="PF00646">
    <property type="entry name" value="F-box"/>
    <property type="match status" value="1"/>
</dbReference>
<dbReference type="GO" id="GO:0019005">
    <property type="term" value="C:SCF ubiquitin ligase complex"/>
    <property type="evidence" value="ECO:0007669"/>
    <property type="project" value="TreeGrafter"/>
</dbReference>
<dbReference type="AlphaFoldDB" id="D2W242"/>
<dbReference type="InterPro" id="IPR036047">
    <property type="entry name" value="F-box-like_dom_sf"/>
</dbReference>
<dbReference type="Gene3D" id="1.20.1280.50">
    <property type="match status" value="1"/>
</dbReference>
<dbReference type="GeneID" id="8856118"/>
<dbReference type="RefSeq" id="XP_002669662.1">
    <property type="nucleotide sequence ID" value="XM_002669616.1"/>
</dbReference>
<dbReference type="GO" id="GO:0031146">
    <property type="term" value="P:SCF-dependent proteasomal ubiquitin-dependent protein catabolic process"/>
    <property type="evidence" value="ECO:0007669"/>
    <property type="project" value="TreeGrafter"/>
</dbReference>
<dbReference type="KEGG" id="ngr:NAEGRDRAFT_54100"/>
<accession>D2W242</accession>
<dbReference type="EMBL" id="GG738924">
    <property type="protein sequence ID" value="EFC36918.1"/>
    <property type="molecule type" value="Genomic_DNA"/>
</dbReference>
<gene>
    <name evidence="2" type="ORF">NAEGRDRAFT_54100</name>
</gene>
<dbReference type="Proteomes" id="UP000006671">
    <property type="component" value="Unassembled WGS sequence"/>
</dbReference>
<keyword evidence="3" id="KW-1185">Reference proteome</keyword>
<dbReference type="PANTHER" id="PTHR13318">
    <property type="entry name" value="PARTNER OF PAIRED, ISOFORM B-RELATED"/>
    <property type="match status" value="1"/>
</dbReference>